<feature type="signal peptide" evidence="1">
    <location>
        <begin position="1"/>
        <end position="26"/>
    </location>
</feature>
<name>A0A3A4KAZ3_9NOCA</name>
<keyword evidence="1" id="KW-0732">Signal</keyword>
<evidence type="ECO:0000313" key="2">
    <source>
        <dbReference type="EMBL" id="RJO72248.1"/>
    </source>
</evidence>
<dbReference type="RefSeq" id="WP_120043349.1">
    <property type="nucleotide sequence ID" value="NZ_QZFU01000029.1"/>
</dbReference>
<dbReference type="OrthoDB" id="166978at2"/>
<dbReference type="EMBL" id="QZFU01000029">
    <property type="protein sequence ID" value="RJO72248.1"/>
    <property type="molecule type" value="Genomic_DNA"/>
</dbReference>
<protein>
    <submittedName>
        <fullName evidence="2">Uncharacterized protein</fullName>
    </submittedName>
</protein>
<gene>
    <name evidence="2" type="ORF">D5S18_24130</name>
</gene>
<feature type="chain" id="PRO_5017366889" evidence="1">
    <location>
        <begin position="27"/>
        <end position="117"/>
    </location>
</feature>
<dbReference type="AlphaFoldDB" id="A0A3A4KAZ3"/>
<dbReference type="Proteomes" id="UP000266677">
    <property type="component" value="Unassembled WGS sequence"/>
</dbReference>
<accession>A0A3A4KAZ3</accession>
<reference evidence="2 3" key="1">
    <citation type="submission" date="2018-09" db="EMBL/GenBank/DDBJ databases">
        <title>YIM PH21274 draft genome.</title>
        <authorList>
            <person name="Miao C."/>
        </authorList>
    </citation>
    <scope>NUCLEOTIDE SEQUENCE [LARGE SCALE GENOMIC DNA]</scope>
    <source>
        <strain evidence="2 3">YIM PH 21724</strain>
    </source>
</reference>
<sequence length="117" mass="11621">MRKSLSLTGFGLVAATLLGGAGAAQAAPTVLDHDGTYGVGADIAPGDYVTYSASGLCAWARLTAYGDVIESGNGASGTLRIRIASTDAAFSTTGCGVWRTENANRPSTGSATGSFGL</sequence>
<evidence type="ECO:0000256" key="1">
    <source>
        <dbReference type="SAM" id="SignalP"/>
    </source>
</evidence>
<keyword evidence="3" id="KW-1185">Reference proteome</keyword>
<organism evidence="2 3">
    <name type="scientific">Nocardia panacis</name>
    <dbReference type="NCBI Taxonomy" id="2340916"/>
    <lineage>
        <taxon>Bacteria</taxon>
        <taxon>Bacillati</taxon>
        <taxon>Actinomycetota</taxon>
        <taxon>Actinomycetes</taxon>
        <taxon>Mycobacteriales</taxon>
        <taxon>Nocardiaceae</taxon>
        <taxon>Nocardia</taxon>
    </lineage>
</organism>
<comment type="caution">
    <text evidence="2">The sequence shown here is derived from an EMBL/GenBank/DDBJ whole genome shotgun (WGS) entry which is preliminary data.</text>
</comment>
<proteinExistence type="predicted"/>
<evidence type="ECO:0000313" key="3">
    <source>
        <dbReference type="Proteomes" id="UP000266677"/>
    </source>
</evidence>